<evidence type="ECO:0000313" key="3">
    <source>
        <dbReference type="EMBL" id="NNM71123.1"/>
    </source>
</evidence>
<dbReference type="EMBL" id="JABEPP010000001">
    <property type="protein sequence ID" value="NNM71123.1"/>
    <property type="molecule type" value="Genomic_DNA"/>
</dbReference>
<dbReference type="Pfam" id="PF05016">
    <property type="entry name" value="ParE_toxin"/>
    <property type="match status" value="1"/>
</dbReference>
<dbReference type="Proteomes" id="UP000564885">
    <property type="component" value="Unassembled WGS sequence"/>
</dbReference>
<keyword evidence="2" id="KW-1277">Toxin-antitoxin system</keyword>
<dbReference type="PANTHER" id="PTHR33755:SF6">
    <property type="entry name" value="PLASMID STABILIZATION SYSTEM PROTEIN"/>
    <property type="match status" value="1"/>
</dbReference>
<dbReference type="Gene3D" id="3.30.2310.20">
    <property type="entry name" value="RelE-like"/>
    <property type="match status" value="1"/>
</dbReference>
<comment type="similarity">
    <text evidence="1">Belongs to the RelE toxin family.</text>
</comment>
<keyword evidence="4" id="KW-1185">Reference proteome</keyword>
<dbReference type="InterPro" id="IPR051803">
    <property type="entry name" value="TA_system_RelE-like_toxin"/>
</dbReference>
<dbReference type="AlphaFoldDB" id="A0A849IB04"/>
<proteinExistence type="inferred from homology"/>
<dbReference type="InterPro" id="IPR007712">
    <property type="entry name" value="RelE/ParE_toxin"/>
</dbReference>
<sequence>MKVLVLEPAVEDLEAIHGSIARDGPRAADDFIESIRAHLNSIADTGFGGIGRPGRGRGTRELVHGRYVIVYRYDPQTDEILVISVVNGARRR</sequence>
<dbReference type="PANTHER" id="PTHR33755">
    <property type="entry name" value="TOXIN PARE1-RELATED"/>
    <property type="match status" value="1"/>
</dbReference>
<evidence type="ECO:0000313" key="4">
    <source>
        <dbReference type="Proteomes" id="UP000564885"/>
    </source>
</evidence>
<organism evidence="3 4">
    <name type="scientific">Enterovirga aerilata</name>
    <dbReference type="NCBI Taxonomy" id="2730920"/>
    <lineage>
        <taxon>Bacteria</taxon>
        <taxon>Pseudomonadati</taxon>
        <taxon>Pseudomonadota</taxon>
        <taxon>Alphaproteobacteria</taxon>
        <taxon>Hyphomicrobiales</taxon>
        <taxon>Methylobacteriaceae</taxon>
        <taxon>Enterovirga</taxon>
    </lineage>
</organism>
<protein>
    <submittedName>
        <fullName evidence="3">Type II toxin-antitoxin system RelE/ParE family toxin</fullName>
    </submittedName>
</protein>
<dbReference type="InterPro" id="IPR035093">
    <property type="entry name" value="RelE/ParE_toxin_dom_sf"/>
</dbReference>
<dbReference type="RefSeq" id="WP_171216621.1">
    <property type="nucleotide sequence ID" value="NZ_JABEPP010000001.1"/>
</dbReference>
<comment type="caution">
    <text evidence="3">The sequence shown here is derived from an EMBL/GenBank/DDBJ whole genome shotgun (WGS) entry which is preliminary data.</text>
</comment>
<evidence type="ECO:0000256" key="1">
    <source>
        <dbReference type="ARBA" id="ARBA00006226"/>
    </source>
</evidence>
<name>A0A849IB04_9HYPH</name>
<evidence type="ECO:0000256" key="2">
    <source>
        <dbReference type="ARBA" id="ARBA00022649"/>
    </source>
</evidence>
<accession>A0A849IB04</accession>
<gene>
    <name evidence="3" type="ORF">HJG44_01780</name>
</gene>
<reference evidence="3 4" key="1">
    <citation type="submission" date="2020-04" db="EMBL/GenBank/DDBJ databases">
        <title>Enterovirga sp. isolate from soil.</title>
        <authorList>
            <person name="Chea S."/>
            <person name="Kim D.-U."/>
        </authorList>
    </citation>
    <scope>NUCLEOTIDE SEQUENCE [LARGE SCALE GENOMIC DNA]</scope>
    <source>
        <strain evidence="3 4">DB1703</strain>
    </source>
</reference>